<evidence type="ECO:0000256" key="5">
    <source>
        <dbReference type="ARBA" id="ARBA00022840"/>
    </source>
</evidence>
<dbReference type="EC" id="6.1.1.15" evidence="2"/>
<dbReference type="PANTHER" id="PTHR42753">
    <property type="entry name" value="MITOCHONDRIAL RIBOSOME PROTEIN L39/PROLYL-TRNA LIGASE FAMILY MEMBER"/>
    <property type="match status" value="1"/>
</dbReference>
<dbReference type="Gene3D" id="3.30.930.10">
    <property type="entry name" value="Bira Bifunctional Protein, Domain 2"/>
    <property type="match status" value="2"/>
</dbReference>
<dbReference type="GeneID" id="25284795"/>
<feature type="domain" description="Aminoacyl-transfer RNA synthetases class-II family profile" evidence="10">
    <location>
        <begin position="79"/>
        <end position="506"/>
    </location>
</feature>
<comment type="caution">
    <text evidence="11">The sequence shown here is derived from an EMBL/GenBank/DDBJ whole genome shotgun (WGS) entry which is preliminary data.</text>
</comment>
<evidence type="ECO:0000256" key="2">
    <source>
        <dbReference type="ARBA" id="ARBA00012831"/>
    </source>
</evidence>
<keyword evidence="6" id="KW-0648">Protein biosynthesis</keyword>
<evidence type="ECO:0000259" key="10">
    <source>
        <dbReference type="PROSITE" id="PS50862"/>
    </source>
</evidence>
<accession>A0A072P313</accession>
<dbReference type="Pfam" id="PF00587">
    <property type="entry name" value="tRNA-synt_2b"/>
    <property type="match status" value="1"/>
</dbReference>
<keyword evidence="4" id="KW-0547">Nucleotide-binding</keyword>
<evidence type="ECO:0000256" key="4">
    <source>
        <dbReference type="ARBA" id="ARBA00022741"/>
    </source>
</evidence>
<dbReference type="HOGENOM" id="CLU_016739_2_2_1"/>
<dbReference type="Proteomes" id="UP000027920">
    <property type="component" value="Unassembled WGS sequence"/>
</dbReference>
<dbReference type="VEuPathDB" id="FungiDB:A1O9_09887"/>
<dbReference type="InterPro" id="IPR006195">
    <property type="entry name" value="aa-tRNA-synth_II"/>
</dbReference>
<reference evidence="11 12" key="1">
    <citation type="submission" date="2013-03" db="EMBL/GenBank/DDBJ databases">
        <title>The Genome Sequence of Exophiala aquamarina CBS 119918.</title>
        <authorList>
            <consortium name="The Broad Institute Genomics Platform"/>
            <person name="Cuomo C."/>
            <person name="de Hoog S."/>
            <person name="Gorbushina A."/>
            <person name="Walker B."/>
            <person name="Young S.K."/>
            <person name="Zeng Q."/>
            <person name="Gargeya S."/>
            <person name="Fitzgerald M."/>
            <person name="Haas B."/>
            <person name="Abouelleil A."/>
            <person name="Allen A.W."/>
            <person name="Alvarado L."/>
            <person name="Arachchi H.M."/>
            <person name="Berlin A.M."/>
            <person name="Chapman S.B."/>
            <person name="Gainer-Dewar J."/>
            <person name="Goldberg J."/>
            <person name="Griggs A."/>
            <person name="Gujja S."/>
            <person name="Hansen M."/>
            <person name="Howarth C."/>
            <person name="Imamovic A."/>
            <person name="Ireland A."/>
            <person name="Larimer J."/>
            <person name="McCowan C."/>
            <person name="Murphy C."/>
            <person name="Pearson M."/>
            <person name="Poon T.W."/>
            <person name="Priest M."/>
            <person name="Roberts A."/>
            <person name="Saif S."/>
            <person name="Shea T."/>
            <person name="Sisk P."/>
            <person name="Sykes S."/>
            <person name="Wortman J."/>
            <person name="Nusbaum C."/>
            <person name="Birren B."/>
        </authorList>
    </citation>
    <scope>NUCLEOTIDE SEQUENCE [LARGE SCALE GENOMIC DNA]</scope>
    <source>
        <strain evidence="11 12">CBS 119918</strain>
    </source>
</reference>
<dbReference type="OrthoDB" id="10267474at2759"/>
<evidence type="ECO:0000256" key="8">
    <source>
        <dbReference type="ARBA" id="ARBA00029731"/>
    </source>
</evidence>
<dbReference type="EMBL" id="AMGV01000011">
    <property type="protein sequence ID" value="KEF54092.1"/>
    <property type="molecule type" value="Genomic_DNA"/>
</dbReference>
<dbReference type="Pfam" id="PF03129">
    <property type="entry name" value="HGTP_anticodon"/>
    <property type="match status" value="1"/>
</dbReference>
<evidence type="ECO:0000313" key="11">
    <source>
        <dbReference type="EMBL" id="KEF54092.1"/>
    </source>
</evidence>
<keyword evidence="12" id="KW-1185">Reference proteome</keyword>
<dbReference type="RefSeq" id="XP_013256682.1">
    <property type="nucleotide sequence ID" value="XM_013401228.1"/>
</dbReference>
<dbReference type="GO" id="GO:0006433">
    <property type="term" value="P:prolyl-tRNA aminoacylation"/>
    <property type="evidence" value="ECO:0007669"/>
    <property type="project" value="InterPro"/>
</dbReference>
<gene>
    <name evidence="11" type="ORF">A1O9_09887</name>
</gene>
<dbReference type="AlphaFoldDB" id="A0A072P313"/>
<sequence>MTPRALGRASSGSVYRLAPGRGASVRYSHVDSRQRISNIWIPPVKVNQQVGVNDATVLLTRAGYVSQAYAGIFHMLPLGLRVQEKLENLIDKHMKLAKASKVSLSSISSQDLWRKSHRLGKSSELFMFKDRKDSKMLLSPTHEEEITSLVAGFVRSPKQLPVRLYQIGRKYRDEKRPRGGLLRGREFTMKDLYTFDANLADAHKTYDEVRAVYRGFLNELTIPYIEAQADSGDMGGDLSHEYHFPNGAGEDTVITCTACDIARNEEYVSRTSFIPKRIDSPPPSSNVLPATTQVFMKSFLGKTGRDLVRAFGLCKSEELAGDKRLPGLINSYAVKAVLASVLEVDTGVEDASKKFTVSHHTAVREDKSQGIDKHRIFYVLDRRVPTDGIAEVVAKDMRHFPEGVEFFIVESASPEAAKIDLLRPRDGDECPECQKGKLEIHKAIEIGHTFHLGTRYSSLLDCKVHQSHESSGIPTPVEMGCHGIGVTRLIAAVASCLKDEVGLNWPRVIAPFEAAILASIELGPAAEKLYDALSHSQAGGVDTILDDRDVSLPYKMKDADVVGYPVLIILGRSFAKGEVEVQCRRLKIKKQVPLNEVASFVQSLLSRL</sequence>
<dbReference type="InterPro" id="IPR050062">
    <property type="entry name" value="Pro-tRNA_synthetase"/>
</dbReference>
<evidence type="ECO:0000256" key="9">
    <source>
        <dbReference type="ARBA" id="ARBA00047671"/>
    </source>
</evidence>
<dbReference type="STRING" id="1182545.A0A072P313"/>
<evidence type="ECO:0000256" key="3">
    <source>
        <dbReference type="ARBA" id="ARBA00022598"/>
    </source>
</evidence>
<protein>
    <recommendedName>
        <fullName evidence="2">proline--tRNA ligase</fullName>
        <ecNumber evidence="2">6.1.1.15</ecNumber>
    </recommendedName>
    <alternativeName>
        <fullName evidence="8">Prolyl-tRNA synthetase</fullName>
    </alternativeName>
</protein>
<keyword evidence="7" id="KW-0030">Aminoacyl-tRNA synthetase</keyword>
<dbReference type="InterPro" id="IPR004154">
    <property type="entry name" value="Anticodon-bd"/>
</dbReference>
<name>A0A072P313_9EURO</name>
<dbReference type="InterPro" id="IPR045864">
    <property type="entry name" value="aa-tRNA-synth_II/BPL/LPL"/>
</dbReference>
<evidence type="ECO:0000256" key="7">
    <source>
        <dbReference type="ARBA" id="ARBA00023146"/>
    </source>
</evidence>
<dbReference type="SUPFAM" id="SSF52954">
    <property type="entry name" value="Class II aaRS ABD-related"/>
    <property type="match status" value="1"/>
</dbReference>
<evidence type="ECO:0000313" key="12">
    <source>
        <dbReference type="Proteomes" id="UP000027920"/>
    </source>
</evidence>
<keyword evidence="5" id="KW-0067">ATP-binding</keyword>
<dbReference type="GO" id="GO:0005739">
    <property type="term" value="C:mitochondrion"/>
    <property type="evidence" value="ECO:0007669"/>
    <property type="project" value="TreeGrafter"/>
</dbReference>
<proteinExistence type="inferred from homology"/>
<dbReference type="InterPro" id="IPR002314">
    <property type="entry name" value="aa-tRNA-synt_IIb"/>
</dbReference>
<dbReference type="PROSITE" id="PS50862">
    <property type="entry name" value="AA_TRNA_LIGASE_II"/>
    <property type="match status" value="1"/>
</dbReference>
<organism evidence="11 12">
    <name type="scientific">Exophiala aquamarina CBS 119918</name>
    <dbReference type="NCBI Taxonomy" id="1182545"/>
    <lineage>
        <taxon>Eukaryota</taxon>
        <taxon>Fungi</taxon>
        <taxon>Dikarya</taxon>
        <taxon>Ascomycota</taxon>
        <taxon>Pezizomycotina</taxon>
        <taxon>Eurotiomycetes</taxon>
        <taxon>Chaetothyriomycetidae</taxon>
        <taxon>Chaetothyriales</taxon>
        <taxon>Herpotrichiellaceae</taxon>
        <taxon>Exophiala</taxon>
    </lineage>
</organism>
<comment type="catalytic activity">
    <reaction evidence="9">
        <text>tRNA(Pro) + L-proline + ATP = L-prolyl-tRNA(Pro) + AMP + diphosphate</text>
        <dbReference type="Rhea" id="RHEA:14305"/>
        <dbReference type="Rhea" id="RHEA-COMP:9700"/>
        <dbReference type="Rhea" id="RHEA-COMP:9702"/>
        <dbReference type="ChEBI" id="CHEBI:30616"/>
        <dbReference type="ChEBI" id="CHEBI:33019"/>
        <dbReference type="ChEBI" id="CHEBI:60039"/>
        <dbReference type="ChEBI" id="CHEBI:78442"/>
        <dbReference type="ChEBI" id="CHEBI:78532"/>
        <dbReference type="ChEBI" id="CHEBI:456215"/>
        <dbReference type="EC" id="6.1.1.15"/>
    </reaction>
</comment>
<evidence type="ECO:0000256" key="6">
    <source>
        <dbReference type="ARBA" id="ARBA00022917"/>
    </source>
</evidence>
<dbReference type="GO" id="GO:0005524">
    <property type="term" value="F:ATP binding"/>
    <property type="evidence" value="ECO:0007669"/>
    <property type="project" value="UniProtKB-KW"/>
</dbReference>
<dbReference type="Gene3D" id="3.40.50.800">
    <property type="entry name" value="Anticodon-binding domain"/>
    <property type="match status" value="1"/>
</dbReference>
<dbReference type="PRINTS" id="PR01046">
    <property type="entry name" value="TRNASYNTHPRO"/>
</dbReference>
<dbReference type="InterPro" id="IPR002316">
    <property type="entry name" value="Pro-tRNA-ligase_IIa"/>
</dbReference>
<evidence type="ECO:0000256" key="1">
    <source>
        <dbReference type="ARBA" id="ARBA00008226"/>
    </source>
</evidence>
<comment type="similarity">
    <text evidence="1">Belongs to the class-II aminoacyl-tRNA synthetase family.</text>
</comment>
<dbReference type="SUPFAM" id="SSF55681">
    <property type="entry name" value="Class II aaRS and biotin synthetases"/>
    <property type="match status" value="1"/>
</dbReference>
<dbReference type="PANTHER" id="PTHR42753:SF2">
    <property type="entry name" value="PROLINE--TRNA LIGASE"/>
    <property type="match status" value="1"/>
</dbReference>
<dbReference type="GO" id="GO:0004827">
    <property type="term" value="F:proline-tRNA ligase activity"/>
    <property type="evidence" value="ECO:0007669"/>
    <property type="project" value="UniProtKB-EC"/>
</dbReference>
<keyword evidence="3" id="KW-0436">Ligase</keyword>
<dbReference type="InterPro" id="IPR036621">
    <property type="entry name" value="Anticodon-bd_dom_sf"/>
</dbReference>